<dbReference type="InterPro" id="IPR035892">
    <property type="entry name" value="C2_domain_sf"/>
</dbReference>
<dbReference type="PROSITE" id="PS50004">
    <property type="entry name" value="C2"/>
    <property type="match status" value="2"/>
</dbReference>
<evidence type="ECO:0000256" key="1">
    <source>
        <dbReference type="SAM" id="MobiDB-lite"/>
    </source>
</evidence>
<dbReference type="Gene3D" id="2.60.40.150">
    <property type="entry name" value="C2 domain"/>
    <property type="match status" value="2"/>
</dbReference>
<feature type="domain" description="C2" evidence="2">
    <location>
        <begin position="254"/>
        <end position="373"/>
    </location>
</feature>
<dbReference type="FunFam" id="2.60.40.150:FF:000062">
    <property type="entry name" value="synaptotagmin-14 isoform X1"/>
    <property type="match status" value="1"/>
</dbReference>
<dbReference type="RefSeq" id="XP_055878536.1">
    <property type="nucleotide sequence ID" value="XM_056022561.1"/>
</dbReference>
<dbReference type="PANTHER" id="PTHR46129:SF2">
    <property type="entry name" value="SYNAPTOTAGMIN 14, ISOFORM D"/>
    <property type="match status" value="1"/>
</dbReference>
<evidence type="ECO:0000313" key="4">
    <source>
        <dbReference type="RefSeq" id="XP_055878536.1"/>
    </source>
</evidence>
<dbReference type="RefSeq" id="XP_055878538.1">
    <property type="nucleotide sequence ID" value="XM_056022563.1"/>
</dbReference>
<feature type="region of interest" description="Disordered" evidence="1">
    <location>
        <begin position="385"/>
        <end position="407"/>
    </location>
</feature>
<dbReference type="InterPro" id="IPR000008">
    <property type="entry name" value="C2_dom"/>
</dbReference>
<dbReference type="GeneID" id="106055455"/>
<dbReference type="Pfam" id="PF00168">
    <property type="entry name" value="C2"/>
    <property type="match status" value="2"/>
</dbReference>
<dbReference type="InterPro" id="IPR043541">
    <property type="entry name" value="SYT14/14L/16"/>
</dbReference>
<dbReference type="OrthoDB" id="5978493at2759"/>
<feature type="region of interest" description="Disordered" evidence="1">
    <location>
        <begin position="38"/>
        <end position="69"/>
    </location>
</feature>
<feature type="compositionally biased region" description="Basic and acidic residues" evidence="1">
    <location>
        <begin position="43"/>
        <end position="52"/>
    </location>
</feature>
<accession>A0A9W2ZUB5</accession>
<feature type="domain" description="C2" evidence="2">
    <location>
        <begin position="409"/>
        <end position="544"/>
    </location>
</feature>
<gene>
    <name evidence="4 5 6" type="primary">LOC106055455</name>
</gene>
<dbReference type="PANTHER" id="PTHR46129">
    <property type="entry name" value="SYNAPTOTAGMIN 14, ISOFORM D"/>
    <property type="match status" value="1"/>
</dbReference>
<dbReference type="CDD" id="cd08408">
    <property type="entry name" value="C2B_Synaptotagmin-14_16"/>
    <property type="match status" value="1"/>
</dbReference>
<evidence type="ECO:0000313" key="5">
    <source>
        <dbReference type="RefSeq" id="XP_055878537.1"/>
    </source>
</evidence>
<sequence>MLIRNYLCVNMFSKKLLSVDYTGAASIFTMCCELLGGGRKRRSSDEIPKAPTDKSALTNGTKVTEKTDRTGQTEVVYDAITQETTQVPGTLHGNMETNGAAYQYDEESSSDSEDEVLKHYNSTVVRANSIRSLKSSKSGKSKKSARSGPADDIHTASKGSLIESDVTPKAGQSDVASRLSYNAETDTERAVLTKGDLVELATDNAPARAEVVTFENQAFMADGGEDMSVSERLTSDEHLFDVSDLQHESSLISKCGSLEVTFLYDNTHSRVVVKIHQAREIPTKDRGGANNSQVRVMLLPSKRQRHKTKVKEGDCPVFDEKVYFNKILPDELPGMGLRFRLYGVERMRRERMIGESIVGFASLNLEQETTHWIVLEPRSNLSHGDSGFDVSSLSRSDSGSSNQSLQHGGMPELLMGLAYNGTTGRLSVEVIKGSNFRNMAMNRAPDTYVKLSLMNSAGQEVQRCKTSIRRGQPNPLFKETFMLQVALFQLPEVTLMVSVYNKKSMKKKEMIGWFSLGLNSSSEEESSHWMDMRESKGEQVCRWHILLES</sequence>
<feature type="compositionally biased region" description="Low complexity" evidence="1">
    <location>
        <begin position="387"/>
        <end position="406"/>
    </location>
</feature>
<keyword evidence="3" id="KW-1185">Reference proteome</keyword>
<dbReference type="CDD" id="cd08389">
    <property type="entry name" value="C2A_Synaptotagmin-14_16"/>
    <property type="match status" value="1"/>
</dbReference>
<dbReference type="AlphaFoldDB" id="A0A9W2ZUB5"/>
<feature type="region of interest" description="Disordered" evidence="1">
    <location>
        <begin position="133"/>
        <end position="160"/>
    </location>
</feature>
<reference evidence="4 5" key="1">
    <citation type="submission" date="2025-04" db="UniProtKB">
        <authorList>
            <consortium name="RefSeq"/>
        </authorList>
    </citation>
    <scope>IDENTIFICATION</scope>
</reference>
<evidence type="ECO:0000313" key="3">
    <source>
        <dbReference type="Proteomes" id="UP001165740"/>
    </source>
</evidence>
<protein>
    <submittedName>
        <fullName evidence="4 5">Synaptotagmin-16-like isoform X1</fullName>
    </submittedName>
</protein>
<name>A0A9W2ZUB5_BIOGL</name>
<organism evidence="3 6">
    <name type="scientific">Biomphalaria glabrata</name>
    <name type="common">Bloodfluke planorb</name>
    <name type="synonym">Freshwater snail</name>
    <dbReference type="NCBI Taxonomy" id="6526"/>
    <lineage>
        <taxon>Eukaryota</taxon>
        <taxon>Metazoa</taxon>
        <taxon>Spiralia</taxon>
        <taxon>Lophotrochozoa</taxon>
        <taxon>Mollusca</taxon>
        <taxon>Gastropoda</taxon>
        <taxon>Heterobranchia</taxon>
        <taxon>Euthyneura</taxon>
        <taxon>Panpulmonata</taxon>
        <taxon>Hygrophila</taxon>
        <taxon>Lymnaeoidea</taxon>
        <taxon>Planorbidae</taxon>
        <taxon>Biomphalaria</taxon>
    </lineage>
</organism>
<dbReference type="SMART" id="SM00239">
    <property type="entry name" value="C2"/>
    <property type="match status" value="2"/>
</dbReference>
<evidence type="ECO:0000313" key="6">
    <source>
        <dbReference type="RefSeq" id="XP_055878538.1"/>
    </source>
</evidence>
<dbReference type="SUPFAM" id="SSF49562">
    <property type="entry name" value="C2 domain (Calcium/lipid-binding domain, CaLB)"/>
    <property type="match status" value="2"/>
</dbReference>
<proteinExistence type="predicted"/>
<dbReference type="Proteomes" id="UP001165740">
    <property type="component" value="Chromosome 3"/>
</dbReference>
<dbReference type="RefSeq" id="XP_055878537.1">
    <property type="nucleotide sequence ID" value="XM_056022562.1"/>
</dbReference>
<dbReference type="GO" id="GO:0005543">
    <property type="term" value="F:phospholipid binding"/>
    <property type="evidence" value="ECO:0007669"/>
    <property type="project" value="TreeGrafter"/>
</dbReference>
<evidence type="ECO:0000259" key="2">
    <source>
        <dbReference type="PROSITE" id="PS50004"/>
    </source>
</evidence>